<dbReference type="InterPro" id="IPR004396">
    <property type="entry name" value="ATPase_YchF/OLA1"/>
</dbReference>
<keyword evidence="5" id="KW-0460">Magnesium</keyword>
<dbReference type="InterPro" id="IPR012676">
    <property type="entry name" value="TGS-like"/>
</dbReference>
<dbReference type="GO" id="GO:0043023">
    <property type="term" value="F:ribosomal large subunit binding"/>
    <property type="evidence" value="ECO:0007669"/>
    <property type="project" value="UniProtKB-UniRule"/>
</dbReference>
<sequence length="361" mass="39124">MSLKLGIVGMPNVGKSTLLNALTQARAEASNYPFCTIEKNTGVVAIEDPRLQALAQALAPEEVIPATIEFVDIAGLVEGASRGEGLGNKFLGHIRDVDAVVHVVRCFADEGVAHVAGRVDPRADFEIVETELLLADLESLEKIEERIRKQAKAHPREAERELERVGRLIAAVKRGVPLRALPEEETRDPWVAEFRLLTMKPFLIVANVGEGDLGGGSGLAALAEAAGPGVPVLPVSARIEEELAQLPEEERAAFARDFGLEGGALQRLVGAGRSLLRLITFYTTANEKLQAWLIPQGTTAPQAAGRIHTDMAQGFIRVQVMGVDDLLRHGSRAELHKHGLIRTEGRDYALRDGDVCQFLFH</sequence>
<evidence type="ECO:0000256" key="2">
    <source>
        <dbReference type="ARBA" id="ARBA00022723"/>
    </source>
</evidence>
<dbReference type="CDD" id="cd01900">
    <property type="entry name" value="YchF"/>
    <property type="match status" value="1"/>
</dbReference>
<dbReference type="Gene3D" id="3.40.50.300">
    <property type="entry name" value="P-loop containing nucleotide triphosphate hydrolases"/>
    <property type="match status" value="1"/>
</dbReference>
<evidence type="ECO:0000259" key="8">
    <source>
        <dbReference type="PROSITE" id="PS51880"/>
    </source>
</evidence>
<dbReference type="PIRSF" id="PIRSF006641">
    <property type="entry name" value="CHP00092"/>
    <property type="match status" value="1"/>
</dbReference>
<dbReference type="FunFam" id="1.10.150.300:FF:000001">
    <property type="entry name" value="Ribosome-binding ATPase YchF"/>
    <property type="match status" value="1"/>
</dbReference>
<dbReference type="HAMAP" id="MF_00944">
    <property type="entry name" value="YchF_OLA1_ATPase"/>
    <property type="match status" value="1"/>
</dbReference>
<comment type="caution">
    <text evidence="9">The sequence shown here is derived from an EMBL/GenBank/DDBJ whole genome shotgun (WGS) entry which is preliminary data.</text>
</comment>
<evidence type="ECO:0000313" key="9">
    <source>
        <dbReference type="EMBL" id="MBM3318712.1"/>
    </source>
</evidence>
<dbReference type="GO" id="GO:0016887">
    <property type="term" value="F:ATP hydrolysis activity"/>
    <property type="evidence" value="ECO:0007669"/>
    <property type="project" value="UniProtKB-UniRule"/>
</dbReference>
<dbReference type="InterPro" id="IPR023192">
    <property type="entry name" value="TGS-like_dom_sf"/>
</dbReference>
<dbReference type="SUPFAM" id="SSF52540">
    <property type="entry name" value="P-loop containing nucleoside triphosphate hydrolases"/>
    <property type="match status" value="1"/>
</dbReference>
<dbReference type="PANTHER" id="PTHR23305:SF18">
    <property type="entry name" value="OBG-TYPE G DOMAIN-CONTAINING PROTEIN"/>
    <property type="match status" value="1"/>
</dbReference>
<reference evidence="9" key="1">
    <citation type="submission" date="2019-03" db="EMBL/GenBank/DDBJ databases">
        <title>Lake Tanganyika Metagenome-Assembled Genomes (MAGs).</title>
        <authorList>
            <person name="Tran P."/>
        </authorList>
    </citation>
    <scope>NUCLEOTIDE SEQUENCE</scope>
    <source>
        <strain evidence="9">M_DeepCast_400m_m2_100</strain>
    </source>
</reference>
<protein>
    <recommendedName>
        <fullName evidence="6">Ribosome-binding ATPase YchF</fullName>
    </recommendedName>
</protein>
<dbReference type="InterPro" id="IPR013029">
    <property type="entry name" value="YchF_C"/>
</dbReference>
<dbReference type="GO" id="GO:0005525">
    <property type="term" value="F:GTP binding"/>
    <property type="evidence" value="ECO:0007669"/>
    <property type="project" value="InterPro"/>
</dbReference>
<proteinExistence type="inferred from homology"/>
<feature type="domain" description="OBG-type G" evidence="7">
    <location>
        <begin position="3"/>
        <end position="255"/>
    </location>
</feature>
<evidence type="ECO:0000313" key="10">
    <source>
        <dbReference type="Proteomes" id="UP000748308"/>
    </source>
</evidence>
<dbReference type="GO" id="GO:0005524">
    <property type="term" value="F:ATP binding"/>
    <property type="evidence" value="ECO:0007669"/>
    <property type="project" value="UniProtKB-UniRule"/>
</dbReference>
<accession>A0A937XCZ4</accession>
<dbReference type="FunFam" id="3.10.20.30:FF:000029">
    <property type="entry name" value="Obg-like ATPase 1"/>
    <property type="match status" value="1"/>
</dbReference>
<dbReference type="Proteomes" id="UP000748308">
    <property type="component" value="Unassembled WGS sequence"/>
</dbReference>
<dbReference type="GO" id="GO:0005737">
    <property type="term" value="C:cytoplasm"/>
    <property type="evidence" value="ECO:0007669"/>
    <property type="project" value="TreeGrafter"/>
</dbReference>
<feature type="binding site" evidence="6">
    <location>
        <begin position="12"/>
        <end position="17"/>
    </location>
    <ligand>
        <name>ATP</name>
        <dbReference type="ChEBI" id="CHEBI:30616"/>
    </ligand>
</feature>
<dbReference type="EMBL" id="VGIY01000455">
    <property type="protein sequence ID" value="MBM3318712.1"/>
    <property type="molecule type" value="Genomic_DNA"/>
</dbReference>
<organism evidence="9 10">
    <name type="scientific">Eiseniibacteriota bacterium</name>
    <dbReference type="NCBI Taxonomy" id="2212470"/>
    <lineage>
        <taxon>Bacteria</taxon>
        <taxon>Candidatus Eiseniibacteriota</taxon>
    </lineage>
</organism>
<keyword evidence="4 6" id="KW-0067">ATP-binding</keyword>
<evidence type="ECO:0000256" key="3">
    <source>
        <dbReference type="ARBA" id="ARBA00022741"/>
    </source>
</evidence>
<evidence type="ECO:0000256" key="6">
    <source>
        <dbReference type="HAMAP-Rule" id="MF_00944"/>
    </source>
</evidence>
<dbReference type="Pfam" id="PF01926">
    <property type="entry name" value="MMR_HSR1"/>
    <property type="match status" value="1"/>
</dbReference>
<dbReference type="PANTHER" id="PTHR23305">
    <property type="entry name" value="OBG GTPASE FAMILY"/>
    <property type="match status" value="1"/>
</dbReference>
<dbReference type="NCBIfam" id="TIGR00092">
    <property type="entry name" value="redox-regulated ATPase YchF"/>
    <property type="match status" value="1"/>
</dbReference>
<evidence type="ECO:0000259" key="7">
    <source>
        <dbReference type="PROSITE" id="PS51710"/>
    </source>
</evidence>
<evidence type="ECO:0000256" key="5">
    <source>
        <dbReference type="ARBA" id="ARBA00022842"/>
    </source>
</evidence>
<dbReference type="AlphaFoldDB" id="A0A937XCZ4"/>
<name>A0A937XCZ4_UNCEI</name>
<dbReference type="InterPro" id="IPR004095">
    <property type="entry name" value="TGS"/>
</dbReference>
<dbReference type="PROSITE" id="PS51710">
    <property type="entry name" value="G_OBG"/>
    <property type="match status" value="1"/>
</dbReference>
<comment type="cofactor">
    <cofactor evidence="1">
        <name>Mg(2+)</name>
        <dbReference type="ChEBI" id="CHEBI:18420"/>
    </cofactor>
</comment>
<comment type="function">
    <text evidence="6">ATPase that binds to both the 70S ribosome and the 50S ribosomal subunit in a nucleotide-independent manner.</text>
</comment>
<dbReference type="InterPro" id="IPR027417">
    <property type="entry name" value="P-loop_NTPase"/>
</dbReference>
<keyword evidence="3 6" id="KW-0547">Nucleotide-binding</keyword>
<dbReference type="PROSITE" id="PS51880">
    <property type="entry name" value="TGS"/>
    <property type="match status" value="1"/>
</dbReference>
<keyword evidence="2" id="KW-0479">Metal-binding</keyword>
<comment type="similarity">
    <text evidence="6">Belongs to the TRAFAC class OBG-HflX-like GTPase superfamily. OBG GTPase family. YchF/OLA1 subfamily.</text>
</comment>
<dbReference type="InterPro" id="IPR012675">
    <property type="entry name" value="Beta-grasp_dom_sf"/>
</dbReference>
<dbReference type="Pfam" id="PF06071">
    <property type="entry name" value="YchF-GTPase_C"/>
    <property type="match status" value="1"/>
</dbReference>
<dbReference type="Gene3D" id="1.10.150.300">
    <property type="entry name" value="TGS-like domain"/>
    <property type="match status" value="1"/>
</dbReference>
<dbReference type="SUPFAM" id="SSF81271">
    <property type="entry name" value="TGS-like"/>
    <property type="match status" value="1"/>
</dbReference>
<dbReference type="InterPro" id="IPR006073">
    <property type="entry name" value="GTP-bd"/>
</dbReference>
<dbReference type="Gene3D" id="3.10.20.30">
    <property type="match status" value="1"/>
</dbReference>
<evidence type="ECO:0000256" key="4">
    <source>
        <dbReference type="ARBA" id="ARBA00022840"/>
    </source>
</evidence>
<feature type="domain" description="TGS" evidence="8">
    <location>
        <begin position="277"/>
        <end position="360"/>
    </location>
</feature>
<dbReference type="GO" id="GO:0046872">
    <property type="term" value="F:metal ion binding"/>
    <property type="evidence" value="ECO:0007669"/>
    <property type="project" value="UniProtKB-KW"/>
</dbReference>
<dbReference type="InterPro" id="IPR031167">
    <property type="entry name" value="G_OBG"/>
</dbReference>
<gene>
    <name evidence="6 9" type="primary">ychF</name>
    <name evidence="9" type="ORF">FJY75_12750</name>
</gene>
<dbReference type="PRINTS" id="PR00326">
    <property type="entry name" value="GTP1OBG"/>
</dbReference>
<dbReference type="InterPro" id="IPR041706">
    <property type="entry name" value="YchF_N"/>
</dbReference>
<evidence type="ECO:0000256" key="1">
    <source>
        <dbReference type="ARBA" id="ARBA00001946"/>
    </source>
</evidence>